<dbReference type="SUPFAM" id="SSF54523">
    <property type="entry name" value="Pili subunits"/>
    <property type="match status" value="1"/>
</dbReference>
<dbReference type="NCBIfam" id="TIGR02532">
    <property type="entry name" value="IV_pilin_GFxxxE"/>
    <property type="match status" value="1"/>
</dbReference>
<dbReference type="InterPro" id="IPR045584">
    <property type="entry name" value="Pilin-like"/>
</dbReference>
<reference evidence="2 3" key="1">
    <citation type="journal article" date="2011" name="EMBO J.">
        <title>Structural diversity of bacterial flagellar motors.</title>
        <authorList>
            <person name="Chen S."/>
            <person name="Beeby M."/>
            <person name="Murphy G.E."/>
            <person name="Leadbetter J.R."/>
            <person name="Hendrixson D.R."/>
            <person name="Briegel A."/>
            <person name="Li Z."/>
            <person name="Shi J."/>
            <person name="Tocheva E.I."/>
            <person name="Muller A."/>
            <person name="Dobro M.J."/>
            <person name="Jensen G.J."/>
        </authorList>
    </citation>
    <scope>NUCLEOTIDE SEQUENCE [LARGE SCALE GENOMIC DNA]</scope>
    <source>
        <strain evidence="2 3">ATCC 19624</strain>
    </source>
</reference>
<dbReference type="AlphaFoldDB" id="F3KWB3"/>
<keyword evidence="1" id="KW-0812">Transmembrane</keyword>
<keyword evidence="1" id="KW-0472">Membrane</keyword>
<gene>
    <name evidence="2" type="ORF">HGR_13754</name>
</gene>
<dbReference type="eggNOG" id="COG4970">
    <property type="taxonomic scope" value="Bacteria"/>
</dbReference>
<dbReference type="STRING" id="887062.HGR_13754"/>
<dbReference type="Proteomes" id="UP000016368">
    <property type="component" value="Unassembled WGS sequence"/>
</dbReference>
<proteinExistence type="predicted"/>
<dbReference type="PROSITE" id="PS00409">
    <property type="entry name" value="PROKAR_NTER_METHYL"/>
    <property type="match status" value="1"/>
</dbReference>
<organism evidence="2 3">
    <name type="scientific">Hylemonella gracilis ATCC 19624</name>
    <dbReference type="NCBI Taxonomy" id="887062"/>
    <lineage>
        <taxon>Bacteria</taxon>
        <taxon>Pseudomonadati</taxon>
        <taxon>Pseudomonadota</taxon>
        <taxon>Betaproteobacteria</taxon>
        <taxon>Burkholderiales</taxon>
        <taxon>Comamonadaceae</taxon>
        <taxon>Hylemonella</taxon>
    </lineage>
</organism>
<evidence type="ECO:0000256" key="1">
    <source>
        <dbReference type="SAM" id="Phobius"/>
    </source>
</evidence>
<dbReference type="EMBL" id="AEGR01000087">
    <property type="protein sequence ID" value="EGI75912.1"/>
    <property type="molecule type" value="Genomic_DNA"/>
</dbReference>
<dbReference type="Gene3D" id="3.30.700.10">
    <property type="entry name" value="Glycoprotein, Type 4 Pilin"/>
    <property type="match status" value="1"/>
</dbReference>
<protein>
    <submittedName>
        <fullName evidence="2">General secretion pathway protein H</fullName>
    </submittedName>
</protein>
<dbReference type="InterPro" id="IPR012902">
    <property type="entry name" value="N_methyl_site"/>
</dbReference>
<accession>F3KWB3</accession>
<evidence type="ECO:0000313" key="2">
    <source>
        <dbReference type="EMBL" id="EGI75912.1"/>
    </source>
</evidence>
<name>F3KWB3_9BURK</name>
<sequence length="176" mass="19095">MSAAGSENARERHLQRGFTLLELLVVLFIVALLSGGAVWTISQQSRHAPLREAQRLTALLEEARAQSQSQGRPVQWRAIEGGFEFPGLTSQTPEREPMTRQYRWLREDTSAVVLQPAGTMLLLGPEPVLPPQRLRLQVDGQAVDIGTDGAQAFLVWPAGPADGVADLGTQGARPAP</sequence>
<keyword evidence="3" id="KW-1185">Reference proteome</keyword>
<feature type="transmembrane region" description="Helical" evidence="1">
    <location>
        <begin position="20"/>
        <end position="41"/>
    </location>
</feature>
<comment type="caution">
    <text evidence="2">The sequence shown here is derived from an EMBL/GenBank/DDBJ whole genome shotgun (WGS) entry which is preliminary data.</text>
</comment>
<dbReference type="Pfam" id="PF07963">
    <property type="entry name" value="N_methyl"/>
    <property type="match status" value="1"/>
</dbReference>
<evidence type="ECO:0000313" key="3">
    <source>
        <dbReference type="Proteomes" id="UP000016368"/>
    </source>
</evidence>
<keyword evidence="1" id="KW-1133">Transmembrane helix</keyword>